<evidence type="ECO:0000256" key="1">
    <source>
        <dbReference type="SAM" id="MobiDB-lite"/>
    </source>
</evidence>
<evidence type="ECO:0008006" key="4">
    <source>
        <dbReference type="Google" id="ProtNLM"/>
    </source>
</evidence>
<reference evidence="2 3" key="1">
    <citation type="journal article" date="2019" name="New Phytol.">
        <title>Comparative genomics reveals unique wood-decay strategies and fruiting body development in the Schizophyllaceae.</title>
        <authorList>
            <person name="Almasi E."/>
            <person name="Sahu N."/>
            <person name="Krizsan K."/>
            <person name="Balint B."/>
            <person name="Kovacs G.M."/>
            <person name="Kiss B."/>
            <person name="Cseklye J."/>
            <person name="Drula E."/>
            <person name="Henrissat B."/>
            <person name="Nagy I."/>
            <person name="Chovatia M."/>
            <person name="Adam C."/>
            <person name="LaButti K."/>
            <person name="Lipzen A."/>
            <person name="Riley R."/>
            <person name="Grigoriev I.V."/>
            <person name="Nagy L.G."/>
        </authorList>
    </citation>
    <scope>NUCLEOTIDE SEQUENCE [LARGE SCALE GENOMIC DNA]</scope>
    <source>
        <strain evidence="2 3">NL-1724</strain>
    </source>
</reference>
<dbReference type="InterPro" id="IPR036249">
    <property type="entry name" value="Thioredoxin-like_sf"/>
</dbReference>
<feature type="region of interest" description="Disordered" evidence="1">
    <location>
        <begin position="310"/>
        <end position="374"/>
    </location>
</feature>
<protein>
    <recommendedName>
        <fullName evidence="4">AhpC/TSA antioxidant enzyme-domain-containing protein</fullName>
    </recommendedName>
</protein>
<feature type="compositionally biased region" description="Polar residues" evidence="1">
    <location>
        <begin position="40"/>
        <end position="51"/>
    </location>
</feature>
<feature type="compositionally biased region" description="Polar residues" evidence="1">
    <location>
        <begin position="173"/>
        <end position="194"/>
    </location>
</feature>
<dbReference type="AlphaFoldDB" id="A0A550CXD5"/>
<dbReference type="Pfam" id="PF13911">
    <property type="entry name" value="AhpC-TSA_2"/>
    <property type="match status" value="1"/>
</dbReference>
<comment type="caution">
    <text evidence="2">The sequence shown here is derived from an EMBL/GenBank/DDBJ whole genome shotgun (WGS) entry which is preliminary data.</text>
</comment>
<dbReference type="PANTHER" id="PTHR28630">
    <property type="match status" value="1"/>
</dbReference>
<sequence length="762" mass="82502">MSSDALSTFFPASLSRIFPARSTDSQSPIVTLTPKFPNTSQKTQLAVSQTAPGPDSLSRRIKRKPPPLFLELPFTSAEAALEDRPPAQTFEMFLPFPDSRPRRASATFITRRSFLPTAPNIFHSGPYDFSELWGVKPRAGAPHLPDSRTRPRSFTSPEAFSVLKGPTSPPRSPQSFRVQRLQTAPAGSSDSSTVVDYASPPPPSHHLGGFGPNTHTLVDSPRILDEWEDTPAPIFPLSLSAAKRGFVKIVIPRRRSIDRPPLGSYDHISGGLTCDSVVSFDFPLPPPTISFPDLNLDTSFEQSTLDALARAGTDSDSELEFSTAPTSPRTSVLDMGSCSSGCLDTKEALPSSPQLARDRPLPPLPPPSPPPATISRIRFEHPPASDAIFKENRLPTPEQLERAAGLTVLSETGAKVPFFSLWKDQKTVVLFIRHFWCPMCQDYMFSISRSVSAAALRRAGVQLVIISNGSFKMIPSYRSACHDCCQRPVLISSPEIFKTPFAVYTDPSLEVYNAMGMTIQSLAKGTRPSYIKHGMAGGIGMVVGNALKSGMPLFEEGGDIAQLGGEFIMGPGLSCSFAHRMRYTRAHKNILDIIAEAGVDMFAHIEIQRDTGKLLLAMSEEEEARWMRGRCKQLEDLTVRKAQRRGGDRYCDSRACSAIALPEVGEGAHLSESSSASACSSGGTALTSGGLDPYSYLRSECSGAYVTGNSRCSTASSDKINSLSAASIRSWMNRSTTTVTTEMMGSTASLGTVRQGDEDAFA</sequence>
<dbReference type="InterPro" id="IPR032801">
    <property type="entry name" value="PXL2A/B/C"/>
</dbReference>
<dbReference type="Proteomes" id="UP000320762">
    <property type="component" value="Unassembled WGS sequence"/>
</dbReference>
<dbReference type="SUPFAM" id="SSF52833">
    <property type="entry name" value="Thioredoxin-like"/>
    <property type="match status" value="1"/>
</dbReference>
<proteinExistence type="predicted"/>
<dbReference type="CDD" id="cd02970">
    <property type="entry name" value="PRX_like2"/>
    <property type="match status" value="1"/>
</dbReference>
<feature type="region of interest" description="Disordered" evidence="1">
    <location>
        <begin position="40"/>
        <end position="62"/>
    </location>
</feature>
<dbReference type="Gene3D" id="3.40.30.10">
    <property type="entry name" value="Glutaredoxin"/>
    <property type="match status" value="1"/>
</dbReference>
<gene>
    <name evidence="2" type="ORF">BD626DRAFT_474049</name>
</gene>
<evidence type="ECO:0000313" key="3">
    <source>
        <dbReference type="Proteomes" id="UP000320762"/>
    </source>
</evidence>
<accession>A0A550CXD5</accession>
<organism evidence="2 3">
    <name type="scientific">Schizophyllum amplum</name>
    <dbReference type="NCBI Taxonomy" id="97359"/>
    <lineage>
        <taxon>Eukaryota</taxon>
        <taxon>Fungi</taxon>
        <taxon>Dikarya</taxon>
        <taxon>Basidiomycota</taxon>
        <taxon>Agaricomycotina</taxon>
        <taxon>Agaricomycetes</taxon>
        <taxon>Agaricomycetidae</taxon>
        <taxon>Agaricales</taxon>
        <taxon>Schizophyllaceae</taxon>
        <taxon>Schizophyllum</taxon>
    </lineage>
</organism>
<feature type="region of interest" description="Disordered" evidence="1">
    <location>
        <begin position="140"/>
        <end position="209"/>
    </location>
</feature>
<name>A0A550CXD5_9AGAR</name>
<dbReference type="OrthoDB" id="40334at2759"/>
<feature type="compositionally biased region" description="Pro residues" evidence="1">
    <location>
        <begin position="361"/>
        <end position="372"/>
    </location>
</feature>
<evidence type="ECO:0000313" key="2">
    <source>
        <dbReference type="EMBL" id="TRM69441.1"/>
    </source>
</evidence>
<dbReference type="EMBL" id="VDMD01000001">
    <property type="protein sequence ID" value="TRM69441.1"/>
    <property type="molecule type" value="Genomic_DNA"/>
</dbReference>
<dbReference type="PANTHER" id="PTHR28630:SF3">
    <property type="entry name" value="PEROXIREDOXIN-LIKE 2C"/>
    <property type="match status" value="1"/>
</dbReference>
<keyword evidence="3" id="KW-1185">Reference proteome</keyword>